<comment type="caution">
    <text evidence="7">The sequence shown here is derived from an EMBL/GenBank/DDBJ whole genome shotgun (WGS) entry which is preliminary data.</text>
</comment>
<dbReference type="InterPro" id="IPR000301">
    <property type="entry name" value="Tetraspanin_animals"/>
</dbReference>
<evidence type="ECO:0000256" key="3">
    <source>
        <dbReference type="ARBA" id="ARBA00022692"/>
    </source>
</evidence>
<dbReference type="OrthoDB" id="10033535at2759"/>
<proteinExistence type="inferred from homology"/>
<gene>
    <name evidence="7" type="primary">CD63_1</name>
    <name evidence="7" type="ORF">OS493_004372</name>
</gene>
<dbReference type="Gene3D" id="1.10.1450.10">
    <property type="entry name" value="Tetraspanin"/>
    <property type="match status" value="1"/>
</dbReference>
<evidence type="ECO:0000313" key="8">
    <source>
        <dbReference type="Proteomes" id="UP001163046"/>
    </source>
</evidence>
<evidence type="ECO:0000256" key="6">
    <source>
        <dbReference type="RuleBase" id="RU361218"/>
    </source>
</evidence>
<comment type="subcellular location">
    <subcellularLocation>
        <location evidence="1 6">Membrane</location>
        <topology evidence="1 6">Multi-pass membrane protein</topology>
    </subcellularLocation>
</comment>
<dbReference type="PIRSF" id="PIRSF002419">
    <property type="entry name" value="Tetraspanin"/>
    <property type="match status" value="1"/>
</dbReference>
<dbReference type="InterPro" id="IPR018499">
    <property type="entry name" value="Tetraspanin/Peripherin"/>
</dbReference>
<evidence type="ECO:0000313" key="7">
    <source>
        <dbReference type="EMBL" id="KAJ7387378.1"/>
    </source>
</evidence>
<sequence length="268" mass="30320">MRSRVIGTMRYVKYLMFFFNFLFWVTGVALVVIGGLGELLYGDYKSITQTGFTSATAILMGVGSVIGVIGFAGCYGAIRENHFTLKLFSYLLVLLLIAEIALGLWLYFAHFSLSKFLQDFLNNILDKYQEDKDVMELIDKVQRKYECCGSKSYKDWFNSEWNKQQQNKSVEYWVNSVPQSCCLSNTTHLSSCGNDLDTPGKPAERFVHTEGCLKLKEFFSKHITFMISLGAGVMTLHVLAILFTCCLKSAIKHSYMLRQGDGILLIST</sequence>
<evidence type="ECO:0000256" key="1">
    <source>
        <dbReference type="ARBA" id="ARBA00004141"/>
    </source>
</evidence>
<keyword evidence="4 6" id="KW-1133">Transmembrane helix</keyword>
<protein>
    <recommendedName>
        <fullName evidence="6">Tetraspanin</fullName>
    </recommendedName>
</protein>
<organism evidence="7 8">
    <name type="scientific">Desmophyllum pertusum</name>
    <dbReference type="NCBI Taxonomy" id="174260"/>
    <lineage>
        <taxon>Eukaryota</taxon>
        <taxon>Metazoa</taxon>
        <taxon>Cnidaria</taxon>
        <taxon>Anthozoa</taxon>
        <taxon>Hexacorallia</taxon>
        <taxon>Scleractinia</taxon>
        <taxon>Caryophylliina</taxon>
        <taxon>Caryophylliidae</taxon>
        <taxon>Desmophyllum</taxon>
    </lineage>
</organism>
<feature type="transmembrane region" description="Helical" evidence="6">
    <location>
        <begin position="57"/>
        <end position="78"/>
    </location>
</feature>
<dbReference type="CDD" id="cd03127">
    <property type="entry name" value="tetraspanin_LEL"/>
    <property type="match status" value="1"/>
</dbReference>
<reference evidence="7" key="1">
    <citation type="submission" date="2023-01" db="EMBL/GenBank/DDBJ databases">
        <title>Genome assembly of the deep-sea coral Lophelia pertusa.</title>
        <authorList>
            <person name="Herrera S."/>
            <person name="Cordes E."/>
        </authorList>
    </citation>
    <scope>NUCLEOTIDE SEQUENCE</scope>
    <source>
        <strain evidence="7">USNM1676648</strain>
        <tissue evidence="7">Polyp</tissue>
    </source>
</reference>
<comment type="similarity">
    <text evidence="2 6">Belongs to the tetraspanin (TM4SF) family.</text>
</comment>
<dbReference type="GO" id="GO:0005886">
    <property type="term" value="C:plasma membrane"/>
    <property type="evidence" value="ECO:0007669"/>
    <property type="project" value="TreeGrafter"/>
</dbReference>
<keyword evidence="5 6" id="KW-0472">Membrane</keyword>
<name>A0A9W9ZSZ4_9CNID</name>
<feature type="transmembrane region" description="Helical" evidence="6">
    <location>
        <begin position="223"/>
        <end position="247"/>
    </location>
</feature>
<feature type="transmembrane region" description="Helical" evidence="6">
    <location>
        <begin position="90"/>
        <end position="108"/>
    </location>
</feature>
<dbReference type="Pfam" id="PF00335">
    <property type="entry name" value="Tetraspanin"/>
    <property type="match status" value="1"/>
</dbReference>
<dbReference type="PANTHER" id="PTHR19282">
    <property type="entry name" value="TETRASPANIN"/>
    <property type="match status" value="1"/>
</dbReference>
<dbReference type="PANTHER" id="PTHR19282:SF544">
    <property type="entry name" value="TETRASPANIN"/>
    <property type="match status" value="1"/>
</dbReference>
<dbReference type="Proteomes" id="UP001163046">
    <property type="component" value="Unassembled WGS sequence"/>
</dbReference>
<dbReference type="SUPFAM" id="SSF48652">
    <property type="entry name" value="Tetraspanin"/>
    <property type="match status" value="1"/>
</dbReference>
<evidence type="ECO:0000256" key="5">
    <source>
        <dbReference type="ARBA" id="ARBA00023136"/>
    </source>
</evidence>
<feature type="transmembrane region" description="Helical" evidence="6">
    <location>
        <begin position="12"/>
        <end position="37"/>
    </location>
</feature>
<accession>A0A9W9ZSZ4</accession>
<dbReference type="PRINTS" id="PR00259">
    <property type="entry name" value="TMFOUR"/>
</dbReference>
<dbReference type="EMBL" id="MU825874">
    <property type="protein sequence ID" value="KAJ7387378.1"/>
    <property type="molecule type" value="Genomic_DNA"/>
</dbReference>
<keyword evidence="3 6" id="KW-0812">Transmembrane</keyword>
<dbReference type="InterPro" id="IPR008952">
    <property type="entry name" value="Tetraspanin_EC2_sf"/>
</dbReference>
<evidence type="ECO:0000256" key="2">
    <source>
        <dbReference type="ARBA" id="ARBA00006840"/>
    </source>
</evidence>
<evidence type="ECO:0000256" key="4">
    <source>
        <dbReference type="ARBA" id="ARBA00022989"/>
    </source>
</evidence>
<dbReference type="AlphaFoldDB" id="A0A9W9ZSZ4"/>
<keyword evidence="8" id="KW-1185">Reference proteome</keyword>